<reference evidence="2 3" key="1">
    <citation type="submission" date="2016-10" db="EMBL/GenBank/DDBJ databases">
        <authorList>
            <person name="de Groot N.N."/>
        </authorList>
    </citation>
    <scope>NUCLEOTIDE SEQUENCE [LARGE SCALE GENOMIC DNA]</scope>
    <source>
        <strain evidence="2 3">DSM 26130</strain>
    </source>
</reference>
<protein>
    <recommendedName>
        <fullName evidence="4">Beta-lactamase-inhibitor-like, PepSY-like</fullName>
    </recommendedName>
</protein>
<gene>
    <name evidence="2" type="ORF">SAMN05216167_13034</name>
</gene>
<accession>A0A1I2G743</accession>
<proteinExistence type="predicted"/>
<name>A0A1I2G743_9BACT</name>
<evidence type="ECO:0000256" key="1">
    <source>
        <dbReference type="SAM" id="SignalP"/>
    </source>
</evidence>
<keyword evidence="3" id="KW-1185">Reference proteome</keyword>
<evidence type="ECO:0000313" key="2">
    <source>
        <dbReference type="EMBL" id="SFF13425.1"/>
    </source>
</evidence>
<dbReference type="EMBL" id="FOLQ01000030">
    <property type="protein sequence ID" value="SFF13425.1"/>
    <property type="molecule type" value="Genomic_DNA"/>
</dbReference>
<evidence type="ECO:0008006" key="4">
    <source>
        <dbReference type="Google" id="ProtNLM"/>
    </source>
</evidence>
<dbReference type="AlphaFoldDB" id="A0A1I2G743"/>
<keyword evidence="1" id="KW-0732">Signal</keyword>
<dbReference type="OrthoDB" id="1339132at2"/>
<dbReference type="RefSeq" id="WP_093834196.1">
    <property type="nucleotide sequence ID" value="NZ_FOLQ01000030.1"/>
</dbReference>
<feature type="signal peptide" evidence="1">
    <location>
        <begin position="1"/>
        <end position="20"/>
    </location>
</feature>
<dbReference type="Proteomes" id="UP000198598">
    <property type="component" value="Unassembled WGS sequence"/>
</dbReference>
<feature type="chain" id="PRO_5011710144" description="Beta-lactamase-inhibitor-like, PepSY-like" evidence="1">
    <location>
        <begin position="21"/>
        <end position="171"/>
    </location>
</feature>
<sequence>MIKQLYLLAISSLLATASMAQCQELRRIANPFTDKTVVMTTSVEQQSIEPVQYERIDEKGQTQYLLHLYTETGSFLSPKGATVVFKDGAKIQWTDAVVKSFFQKGHYVSRSIIELPEDLVEQFQEKEIAFIKLSLNEQWLTFSQSQRAKNILTCVLFSDVIAIKSDAVISQ</sequence>
<evidence type="ECO:0000313" key="3">
    <source>
        <dbReference type="Proteomes" id="UP000198598"/>
    </source>
</evidence>
<organism evidence="2 3">
    <name type="scientific">Spirosoma endophyticum</name>
    <dbReference type="NCBI Taxonomy" id="662367"/>
    <lineage>
        <taxon>Bacteria</taxon>
        <taxon>Pseudomonadati</taxon>
        <taxon>Bacteroidota</taxon>
        <taxon>Cytophagia</taxon>
        <taxon>Cytophagales</taxon>
        <taxon>Cytophagaceae</taxon>
        <taxon>Spirosoma</taxon>
    </lineage>
</organism>